<proteinExistence type="predicted"/>
<evidence type="ECO:0000313" key="2">
    <source>
        <dbReference type="Proteomes" id="UP000569732"/>
    </source>
</evidence>
<dbReference type="AlphaFoldDB" id="A0A853I6K9"/>
<evidence type="ECO:0000313" key="1">
    <source>
        <dbReference type="EMBL" id="NYZ68389.1"/>
    </source>
</evidence>
<accession>A0A853I6K9</accession>
<sequence length="99" mass="11380">MRIELAWWDLNENDPTQNFLSTSLTNQILEQWALVPNLTMKLWLGSEDTPRWGALMIWHGDKPDVAKMPRNMSADIIGRPPDHRIAFDVLYETSGVCAK</sequence>
<reference evidence="1 2" key="1">
    <citation type="submission" date="2020-07" db="EMBL/GenBank/DDBJ databases">
        <title>Endozoicomonas sp. nov., isolated from sediment.</title>
        <authorList>
            <person name="Gu T."/>
        </authorList>
    </citation>
    <scope>NUCLEOTIDE SEQUENCE [LARGE SCALE GENOMIC DNA]</scope>
    <source>
        <strain evidence="1 2">SM1973</strain>
    </source>
</reference>
<dbReference type="Proteomes" id="UP000569732">
    <property type="component" value="Unassembled WGS sequence"/>
</dbReference>
<dbReference type="EMBL" id="JACCKB010000041">
    <property type="protein sequence ID" value="NYZ68389.1"/>
    <property type="molecule type" value="Genomic_DNA"/>
</dbReference>
<dbReference type="Gene3D" id="3.30.70.100">
    <property type="match status" value="1"/>
</dbReference>
<comment type="caution">
    <text evidence="1">The sequence shown here is derived from an EMBL/GenBank/DDBJ whole genome shotgun (WGS) entry which is preliminary data.</text>
</comment>
<keyword evidence="2" id="KW-1185">Reference proteome</keyword>
<gene>
    <name evidence="1" type="ORF">H0A36_20440</name>
</gene>
<organism evidence="1 2">
    <name type="scientific">Spartinivicinus marinus</name>
    <dbReference type="NCBI Taxonomy" id="2994442"/>
    <lineage>
        <taxon>Bacteria</taxon>
        <taxon>Pseudomonadati</taxon>
        <taxon>Pseudomonadota</taxon>
        <taxon>Gammaproteobacteria</taxon>
        <taxon>Oceanospirillales</taxon>
        <taxon>Zooshikellaceae</taxon>
        <taxon>Spartinivicinus</taxon>
    </lineage>
</organism>
<protein>
    <submittedName>
        <fullName evidence="1">Uncharacterized protein</fullName>
    </submittedName>
</protein>
<dbReference type="RefSeq" id="WP_180570402.1">
    <property type="nucleotide sequence ID" value="NZ_JACCKB010000041.1"/>
</dbReference>
<name>A0A853I6K9_9GAMM</name>